<evidence type="ECO:0000313" key="3">
    <source>
        <dbReference type="Proteomes" id="UP000716322"/>
    </source>
</evidence>
<keyword evidence="1" id="KW-1133">Transmembrane helix</keyword>
<sequence>MAHAAGTMTRPRGWLDRKRALWRARATARDAGSVFLSQRRVYILPTRAGLGFAALLLVLLVGSVNYSLGLGFGLTFVAGACAVIDMVQTTRNLAGLVLSPGRAPAVFAGEDAPFELRVDNPTRLARYAVWIDFEHVAEPRQAVDVADGASTALVLRAPTRARGWMRAPRVRLSTQFPLGLFRAWSWWQPDSRALVYPFPEQDAPPLPMLGRPSPDGAGSTGSDDFAGVRAYQPGDALRHLAWRQIARLDPALGGPLVTKHFEGGTVDDLELDFDALPPHLDVELRLARMTRWVLEAEQRALPYAFRLGRIRYDTSLGTAHEAACLRALALYGIAEDAP</sequence>
<gene>
    <name evidence="2" type="ORF">HAV22_14695</name>
</gene>
<keyword evidence="1" id="KW-0812">Transmembrane</keyword>
<protein>
    <submittedName>
        <fullName evidence="2">DUF58 domain-containing protein</fullName>
    </submittedName>
</protein>
<comment type="caution">
    <text evidence="2">The sequence shown here is derived from an EMBL/GenBank/DDBJ whole genome shotgun (WGS) entry which is preliminary data.</text>
</comment>
<dbReference type="EMBL" id="JAAQOM010000008">
    <property type="protein sequence ID" value="NIA54883.1"/>
    <property type="molecule type" value="Genomic_DNA"/>
</dbReference>
<accession>A0ABX0PEI8</accession>
<reference evidence="2 3" key="1">
    <citation type="submission" date="2020-03" db="EMBL/GenBank/DDBJ databases">
        <title>Genome sequence of strain Massilia sp. TW-1.</title>
        <authorList>
            <person name="Chaudhary D.K."/>
        </authorList>
    </citation>
    <scope>NUCLEOTIDE SEQUENCE [LARGE SCALE GENOMIC DNA]</scope>
    <source>
        <strain evidence="2 3">TW-1</strain>
    </source>
</reference>
<name>A0ABX0PEI8_9BURK</name>
<organism evidence="2 3">
    <name type="scientific">Telluria antibiotica</name>
    <dbReference type="NCBI Taxonomy" id="2717319"/>
    <lineage>
        <taxon>Bacteria</taxon>
        <taxon>Pseudomonadati</taxon>
        <taxon>Pseudomonadota</taxon>
        <taxon>Betaproteobacteria</taxon>
        <taxon>Burkholderiales</taxon>
        <taxon>Oxalobacteraceae</taxon>
        <taxon>Telluria group</taxon>
        <taxon>Telluria</taxon>
    </lineage>
</organism>
<dbReference type="Proteomes" id="UP000716322">
    <property type="component" value="Unassembled WGS sequence"/>
</dbReference>
<keyword evidence="1" id="KW-0472">Membrane</keyword>
<evidence type="ECO:0000256" key="1">
    <source>
        <dbReference type="SAM" id="Phobius"/>
    </source>
</evidence>
<feature type="transmembrane region" description="Helical" evidence="1">
    <location>
        <begin position="41"/>
        <end position="62"/>
    </location>
</feature>
<dbReference type="PANTHER" id="PTHR34351:SF1">
    <property type="entry name" value="SLR1927 PROTEIN"/>
    <property type="match status" value="1"/>
</dbReference>
<evidence type="ECO:0000313" key="2">
    <source>
        <dbReference type="EMBL" id="NIA54883.1"/>
    </source>
</evidence>
<keyword evidence="3" id="KW-1185">Reference proteome</keyword>
<proteinExistence type="predicted"/>
<dbReference type="PANTHER" id="PTHR34351">
    <property type="entry name" value="SLR1927 PROTEIN-RELATED"/>
    <property type="match status" value="1"/>
</dbReference>